<proteinExistence type="inferred from homology"/>
<evidence type="ECO:0000313" key="4">
    <source>
        <dbReference type="Proteomes" id="UP001549145"/>
    </source>
</evidence>
<feature type="domain" description="Pseudouridine synthase RsuA/RluA-like" evidence="2">
    <location>
        <begin position="22"/>
        <end position="172"/>
    </location>
</feature>
<dbReference type="PANTHER" id="PTHR21600:SF44">
    <property type="entry name" value="RIBOSOMAL LARGE SUBUNIT PSEUDOURIDINE SYNTHASE D"/>
    <property type="match status" value="1"/>
</dbReference>
<name>A0ABV2L351_9HYPH</name>
<comment type="caution">
    <text evidence="3">The sequence shown here is derived from an EMBL/GenBank/DDBJ whole genome shotgun (WGS) entry which is preliminary data.</text>
</comment>
<reference evidence="3 4" key="1">
    <citation type="submission" date="2024-06" db="EMBL/GenBank/DDBJ databases">
        <title>Genomic Encyclopedia of Type Strains, Phase IV (KMG-IV): sequencing the most valuable type-strain genomes for metagenomic binning, comparative biology and taxonomic classification.</title>
        <authorList>
            <person name="Goeker M."/>
        </authorList>
    </citation>
    <scope>NUCLEOTIDE SEQUENCE [LARGE SCALE GENOMIC DNA]</scope>
    <source>
        <strain evidence="3 4">DSM 21331</strain>
    </source>
</reference>
<dbReference type="InterPro" id="IPR006145">
    <property type="entry name" value="PsdUridine_synth_RsuA/RluA"/>
</dbReference>
<dbReference type="GO" id="GO:0160142">
    <property type="term" value="F:23S rRNA pseudouridine(746) synthase activity"/>
    <property type="evidence" value="ECO:0007669"/>
    <property type="project" value="UniProtKB-EC"/>
</dbReference>
<dbReference type="RefSeq" id="WP_238280447.1">
    <property type="nucleotide sequence ID" value="NZ_BPQL01000086.1"/>
</dbReference>
<dbReference type="EC" id="5.4.99.29" evidence="3"/>
<dbReference type="PANTHER" id="PTHR21600">
    <property type="entry name" value="MITOCHONDRIAL RNA PSEUDOURIDINE SYNTHASE"/>
    <property type="match status" value="1"/>
</dbReference>
<dbReference type="EC" id="5.4.99.28" evidence="3"/>
<dbReference type="InterPro" id="IPR050188">
    <property type="entry name" value="RluA_PseudoU_synthase"/>
</dbReference>
<dbReference type="CDD" id="cd02869">
    <property type="entry name" value="PseudoU_synth_RluA_like"/>
    <property type="match status" value="1"/>
</dbReference>
<evidence type="ECO:0000256" key="1">
    <source>
        <dbReference type="ARBA" id="ARBA00010876"/>
    </source>
</evidence>
<evidence type="ECO:0000259" key="2">
    <source>
        <dbReference type="Pfam" id="PF00849"/>
    </source>
</evidence>
<gene>
    <name evidence="3" type="ORF">ABID43_001600</name>
</gene>
<dbReference type="Gene3D" id="3.30.2350.10">
    <property type="entry name" value="Pseudouridine synthase"/>
    <property type="match status" value="1"/>
</dbReference>
<organism evidence="3 4">
    <name type="scientific">Methylobacterium goesingense</name>
    <dbReference type="NCBI Taxonomy" id="243690"/>
    <lineage>
        <taxon>Bacteria</taxon>
        <taxon>Pseudomonadati</taxon>
        <taxon>Pseudomonadota</taxon>
        <taxon>Alphaproteobacteria</taxon>
        <taxon>Hyphomicrobiales</taxon>
        <taxon>Methylobacteriaceae</taxon>
        <taxon>Methylobacterium</taxon>
    </lineage>
</organism>
<keyword evidence="3" id="KW-0413">Isomerase</keyword>
<comment type="similarity">
    <text evidence="1">Belongs to the pseudouridine synthase RluA family.</text>
</comment>
<dbReference type="Proteomes" id="UP001549145">
    <property type="component" value="Unassembled WGS sequence"/>
</dbReference>
<dbReference type="GO" id="GO:0160151">
    <property type="term" value="F:tRNA pseudouridine(32) synthase activity"/>
    <property type="evidence" value="ECO:0007669"/>
    <property type="project" value="UniProtKB-EC"/>
</dbReference>
<accession>A0ABV2L351</accession>
<evidence type="ECO:0000313" key="3">
    <source>
        <dbReference type="EMBL" id="MET3692069.1"/>
    </source>
</evidence>
<dbReference type="SUPFAM" id="SSF55120">
    <property type="entry name" value="Pseudouridine synthase"/>
    <property type="match status" value="1"/>
</dbReference>
<dbReference type="Pfam" id="PF00849">
    <property type="entry name" value="PseudoU_synth_2"/>
    <property type="match status" value="1"/>
</dbReference>
<dbReference type="EMBL" id="JBEPMM010000003">
    <property type="protein sequence ID" value="MET3692069.1"/>
    <property type="molecule type" value="Genomic_DNA"/>
</dbReference>
<keyword evidence="4" id="KW-1185">Reference proteome</keyword>
<dbReference type="InterPro" id="IPR020103">
    <property type="entry name" value="PsdUridine_synth_cat_dom_sf"/>
</dbReference>
<sequence length="235" mass="24874">MPPADALLTDIGARLLYRDALVLVIDKPAGLPVHPGPKGGETLTDHLECLRFGLPRRPEAAHRLDRDTSGCLALGRHAKALARLNKLFAASGMVEKTYWALVEGGPEAEAGVIDLALARRSDDPRSWWMKADPAGDPALTRFTVLGRGGGLTWLALSPVTGRTHQLRVHCAALGFPILGDPIYGTAPRNGGPGLQLHARALALPLYPKKPPIRVEAPAPAHMLVGLQACGFGGLG</sequence>
<protein>
    <submittedName>
        <fullName evidence="3">tRNA pseudouridine32 synthase/23S rRNA pseudouridine746 synthase</fullName>
        <ecNumber evidence="3">5.4.99.28</ecNumber>
        <ecNumber evidence="3">5.4.99.29</ecNumber>
    </submittedName>
</protein>